<reference evidence="7" key="1">
    <citation type="journal article" date="2015" name="Genome Announc.">
        <title>Draft genome sequence of Talaromyces cellulolyticus strain Y-94, a source of lignocellulosic biomass-degrading enzymes.</title>
        <authorList>
            <person name="Fujii T."/>
            <person name="Koike H."/>
            <person name="Sawayama S."/>
            <person name="Yano S."/>
            <person name="Inoue H."/>
        </authorList>
    </citation>
    <scope>NUCLEOTIDE SEQUENCE [LARGE SCALE GENOMIC DNA]</scope>
    <source>
        <strain evidence="7">Y-94</strain>
    </source>
</reference>
<dbReference type="GO" id="GO:0050660">
    <property type="term" value="F:flavin adenine dinucleotide binding"/>
    <property type="evidence" value="ECO:0007669"/>
    <property type="project" value="InterPro"/>
</dbReference>
<dbReference type="InterPro" id="IPR007867">
    <property type="entry name" value="GMC_OxRtase_C"/>
</dbReference>
<feature type="binding site" evidence="3">
    <location>
        <begin position="562"/>
        <end position="563"/>
    </location>
    <ligand>
        <name>FAD</name>
        <dbReference type="ChEBI" id="CHEBI:57692"/>
    </ligand>
</feature>
<dbReference type="EMBL" id="DF933843">
    <property type="protein sequence ID" value="GAM43188.1"/>
    <property type="molecule type" value="Genomic_DNA"/>
</dbReference>
<dbReference type="InterPro" id="IPR012132">
    <property type="entry name" value="GMC_OxRdtase"/>
</dbReference>
<proteinExistence type="inferred from homology"/>
<feature type="domain" description="Glucose-methanol-choline oxidoreductase N-terminal" evidence="5">
    <location>
        <begin position="297"/>
        <end position="311"/>
    </location>
</feature>
<feature type="binding site" evidence="3">
    <location>
        <position position="258"/>
    </location>
    <ligand>
        <name>FAD</name>
        <dbReference type="ChEBI" id="CHEBI:57692"/>
    </ligand>
</feature>
<name>A0A0B8N6H2_TALPI</name>
<gene>
    <name evidence="6" type="ORF">TCE0_047r17792</name>
</gene>
<keyword evidence="3" id="KW-0274">FAD</keyword>
<dbReference type="PANTHER" id="PTHR11552:SF111">
    <property type="entry name" value="GLUCOSE-METHANOL-CHOLINE OXIDOREDUCTASE N-TERMINAL DOMAIN-CONTAINING PROTEIN"/>
    <property type="match status" value="1"/>
</dbReference>
<dbReference type="GO" id="GO:0016614">
    <property type="term" value="F:oxidoreductase activity, acting on CH-OH group of donors"/>
    <property type="evidence" value="ECO:0007669"/>
    <property type="project" value="InterPro"/>
</dbReference>
<evidence type="ECO:0000256" key="4">
    <source>
        <dbReference type="SAM" id="SignalP"/>
    </source>
</evidence>
<dbReference type="PANTHER" id="PTHR11552">
    <property type="entry name" value="GLUCOSE-METHANOL-CHOLINE GMC OXIDOREDUCTASE"/>
    <property type="match status" value="1"/>
</dbReference>
<dbReference type="Proteomes" id="UP000053095">
    <property type="component" value="Unassembled WGS sequence"/>
</dbReference>
<comment type="similarity">
    <text evidence="1">Belongs to the GMC oxidoreductase family.</text>
</comment>
<sequence>MRRDHSLTWLLIGVAATTALARDIGSAAQTVDYVIVGAGPAGMVLAERLSRDGTNKIVLLEAGPKEFNATLLNTPALFPFITEPLWNFTGQPDENLAGNSVQIPQGRVAGGGTAVNGMAYCRGAASVYDQWASVSGNQGLAWTSILEDFLEVSHYAKTVNGTGDRQQLVNQTVYGHGSVGVEVSRSSSMVGYETLVSQIVEDEMGVPEVDMNDGTGIGIDRGLLSIYAENRTRSYAANVYGPALDDRRNVQVLYNAWVFHIGFEGNRAVNVTYLQQSLNGEDSTLTLRGNEIIVSAGAINSPKLLMLSGVGPRAELERHRIPVVADISEIGSNLHDHALSIMIYNAAPEILTVWQWTKNTTEAVIASEQYASNKSGPLGTGNGFVYAAFRVPDSTFDGLDGSHYTTLPADRPHVLIQVTSIPLLAGINSSAVTAWASIVQPEGVGRIGLQSSDYRDNPVIQTNYYGSDADKAAILWAYKKLRDIMDNSALQTILPEEIYPGANVTTDEDIWKAIQAQTLSYRHPVGTIALGTVLGNDWRLRGLEGIRVVDSSTFPCPTTCHPQSAVYAIANRAAKDILKSDQSSHRSTRYISEIFSWARYNIEAAHSRWT</sequence>
<keyword evidence="7" id="KW-1185">Reference proteome</keyword>
<feature type="active site" description="Proton acceptor" evidence="2">
    <location>
        <position position="561"/>
    </location>
</feature>
<keyword evidence="3" id="KW-0285">Flavoprotein</keyword>
<dbReference type="SUPFAM" id="SSF54373">
    <property type="entry name" value="FAD-linked reductases, C-terminal domain"/>
    <property type="match status" value="1"/>
</dbReference>
<comment type="cofactor">
    <cofactor evidence="3">
        <name>FAD</name>
        <dbReference type="ChEBI" id="CHEBI:57692"/>
    </cofactor>
</comment>
<dbReference type="Gene3D" id="3.50.50.60">
    <property type="entry name" value="FAD/NAD(P)-binding domain"/>
    <property type="match status" value="1"/>
</dbReference>
<evidence type="ECO:0000256" key="2">
    <source>
        <dbReference type="PIRSR" id="PIRSR000137-1"/>
    </source>
</evidence>
<dbReference type="PIRSF" id="PIRSF000137">
    <property type="entry name" value="Alcohol_oxidase"/>
    <property type="match status" value="1"/>
</dbReference>
<evidence type="ECO:0000259" key="5">
    <source>
        <dbReference type="PROSITE" id="PS00624"/>
    </source>
</evidence>
<dbReference type="InterPro" id="IPR000172">
    <property type="entry name" value="GMC_OxRdtase_N"/>
</dbReference>
<feature type="binding site" evidence="3">
    <location>
        <position position="521"/>
    </location>
    <ligand>
        <name>substrate</name>
    </ligand>
</feature>
<dbReference type="Pfam" id="PF05199">
    <property type="entry name" value="GMC_oxred_C"/>
    <property type="match status" value="1"/>
</dbReference>
<evidence type="ECO:0000313" key="6">
    <source>
        <dbReference type="EMBL" id="GAM43188.1"/>
    </source>
</evidence>
<dbReference type="SUPFAM" id="SSF51905">
    <property type="entry name" value="FAD/NAD(P)-binding domain"/>
    <property type="match status" value="1"/>
</dbReference>
<dbReference type="Pfam" id="PF00732">
    <property type="entry name" value="GMC_oxred_N"/>
    <property type="match status" value="1"/>
</dbReference>
<organism evidence="6 7">
    <name type="scientific">Talaromyces pinophilus</name>
    <name type="common">Penicillium pinophilum</name>
    <dbReference type="NCBI Taxonomy" id="128442"/>
    <lineage>
        <taxon>Eukaryota</taxon>
        <taxon>Fungi</taxon>
        <taxon>Dikarya</taxon>
        <taxon>Ascomycota</taxon>
        <taxon>Pezizomycotina</taxon>
        <taxon>Eurotiomycetes</taxon>
        <taxon>Eurotiomycetidae</taxon>
        <taxon>Eurotiales</taxon>
        <taxon>Trichocomaceae</taxon>
        <taxon>Talaromyces</taxon>
        <taxon>Talaromyces sect. Talaromyces</taxon>
    </lineage>
</organism>
<feature type="signal peptide" evidence="4">
    <location>
        <begin position="1"/>
        <end position="21"/>
    </location>
</feature>
<feature type="binding site" evidence="3">
    <location>
        <position position="108"/>
    </location>
    <ligand>
        <name>FAD</name>
        <dbReference type="ChEBI" id="CHEBI:57692"/>
    </ligand>
</feature>
<dbReference type="PRINTS" id="PR00419">
    <property type="entry name" value="ADXRDTASE"/>
</dbReference>
<dbReference type="InterPro" id="IPR036188">
    <property type="entry name" value="FAD/NAD-bd_sf"/>
</dbReference>
<dbReference type="Gene3D" id="3.30.560.10">
    <property type="entry name" value="Glucose Oxidase, domain 3"/>
    <property type="match status" value="1"/>
</dbReference>
<dbReference type="PROSITE" id="PS00624">
    <property type="entry name" value="GMC_OXRED_2"/>
    <property type="match status" value="1"/>
</dbReference>
<accession>A0A0B8N6H2</accession>
<keyword evidence="4" id="KW-0732">Signal</keyword>
<dbReference type="AlphaFoldDB" id="A0A0B8N6H2"/>
<evidence type="ECO:0000313" key="7">
    <source>
        <dbReference type="Proteomes" id="UP000053095"/>
    </source>
</evidence>
<feature type="chain" id="PRO_5002122131" description="Glucose-methanol-choline oxidoreductase N-terminal domain-containing protein" evidence="4">
    <location>
        <begin position="22"/>
        <end position="610"/>
    </location>
</feature>
<evidence type="ECO:0000256" key="1">
    <source>
        <dbReference type="ARBA" id="ARBA00010790"/>
    </source>
</evidence>
<feature type="active site" description="Proton donor" evidence="2">
    <location>
        <position position="523"/>
    </location>
</feature>
<evidence type="ECO:0000256" key="3">
    <source>
        <dbReference type="PIRSR" id="PIRSR000137-2"/>
    </source>
</evidence>
<protein>
    <recommendedName>
        <fullName evidence="5">Glucose-methanol-choline oxidoreductase N-terminal domain-containing protein</fullName>
    </recommendedName>
</protein>